<feature type="binding site" evidence="10">
    <location>
        <position position="42"/>
    </location>
    <ligand>
        <name>Mg(2+)</name>
        <dbReference type="ChEBI" id="CHEBI:18420"/>
        <label>1</label>
    </ligand>
</feature>
<dbReference type="GO" id="GO:0004523">
    <property type="term" value="F:RNA-DNA hybrid ribonuclease activity"/>
    <property type="evidence" value="ECO:0007669"/>
    <property type="project" value="UniProtKB-UniRule"/>
</dbReference>
<keyword evidence="8 10" id="KW-0378">Hydrolase</keyword>
<evidence type="ECO:0000259" key="12">
    <source>
        <dbReference type="PROSITE" id="PS50879"/>
    </source>
</evidence>
<dbReference type="SUPFAM" id="SSF53098">
    <property type="entry name" value="Ribonuclease H-like"/>
    <property type="match status" value="1"/>
</dbReference>
<reference evidence="13 14" key="1">
    <citation type="submission" date="2020-08" db="EMBL/GenBank/DDBJ databases">
        <title>Genome sequence of Tessaracoccus defluvii JCM 17540T.</title>
        <authorList>
            <person name="Hyun D.-W."/>
            <person name="Bae J.-W."/>
        </authorList>
    </citation>
    <scope>NUCLEOTIDE SEQUENCE [LARGE SCALE GENOMIC DNA]</scope>
    <source>
        <strain evidence="13 14">JCM 17540</strain>
    </source>
</reference>
<dbReference type="RefSeq" id="WP_187722387.1">
    <property type="nucleotide sequence ID" value="NZ_BAABBL010000006.1"/>
</dbReference>
<dbReference type="InterPro" id="IPR050092">
    <property type="entry name" value="RNase_H"/>
</dbReference>
<comment type="similarity">
    <text evidence="2 10">Belongs to the RNase H family.</text>
</comment>
<evidence type="ECO:0000256" key="3">
    <source>
        <dbReference type="ARBA" id="ARBA00011245"/>
    </source>
</evidence>
<keyword evidence="10" id="KW-0963">Cytoplasm</keyword>
<keyword evidence="7 10" id="KW-0255">Endonuclease</keyword>
<dbReference type="InterPro" id="IPR022892">
    <property type="entry name" value="RNaseHI"/>
</dbReference>
<organism evidence="13 14">
    <name type="scientific">Tessaracoccus defluvii</name>
    <dbReference type="NCBI Taxonomy" id="1285901"/>
    <lineage>
        <taxon>Bacteria</taxon>
        <taxon>Bacillati</taxon>
        <taxon>Actinomycetota</taxon>
        <taxon>Actinomycetes</taxon>
        <taxon>Propionibacteriales</taxon>
        <taxon>Propionibacteriaceae</taxon>
        <taxon>Tessaracoccus</taxon>
    </lineage>
</organism>
<comment type="catalytic activity">
    <reaction evidence="1 10">
        <text>Endonucleolytic cleavage to 5'-phosphomonoester.</text>
        <dbReference type="EC" id="3.1.26.4"/>
    </reaction>
</comment>
<evidence type="ECO:0000256" key="6">
    <source>
        <dbReference type="ARBA" id="ARBA00022723"/>
    </source>
</evidence>
<name>A0A7H0H9T2_9ACTN</name>
<feature type="binding site" evidence="10">
    <location>
        <position position="7"/>
    </location>
    <ligand>
        <name>Mg(2+)</name>
        <dbReference type="ChEBI" id="CHEBI:18420"/>
        <label>1</label>
    </ligand>
</feature>
<evidence type="ECO:0000313" key="13">
    <source>
        <dbReference type="EMBL" id="QNP57298.1"/>
    </source>
</evidence>
<accession>A0A7H0H9T2</accession>
<comment type="subcellular location">
    <subcellularLocation>
        <location evidence="10">Cytoplasm</location>
    </subcellularLocation>
</comment>
<dbReference type="Gene3D" id="3.30.420.10">
    <property type="entry name" value="Ribonuclease H-like superfamily/Ribonuclease H"/>
    <property type="match status" value="1"/>
</dbReference>
<dbReference type="GO" id="GO:0000287">
    <property type="term" value="F:magnesium ion binding"/>
    <property type="evidence" value="ECO:0007669"/>
    <property type="project" value="UniProtKB-UniRule"/>
</dbReference>
<evidence type="ECO:0000256" key="9">
    <source>
        <dbReference type="ARBA" id="ARBA00022842"/>
    </source>
</evidence>
<gene>
    <name evidence="10" type="primary">rnhA</name>
    <name evidence="13" type="ORF">H9L22_08735</name>
</gene>
<feature type="domain" description="RNase H type-1" evidence="12">
    <location>
        <begin position="1"/>
        <end position="137"/>
    </location>
</feature>
<feature type="binding site" evidence="10">
    <location>
        <position position="129"/>
    </location>
    <ligand>
        <name>Mg(2+)</name>
        <dbReference type="ChEBI" id="CHEBI:18420"/>
        <label>2</label>
    </ligand>
</feature>
<dbReference type="PANTHER" id="PTHR10642">
    <property type="entry name" value="RIBONUCLEASE H1"/>
    <property type="match status" value="1"/>
</dbReference>
<dbReference type="Pfam" id="PF00075">
    <property type="entry name" value="RNase_H"/>
    <property type="match status" value="1"/>
</dbReference>
<comment type="cofactor">
    <cofactor evidence="10">
        <name>Mg(2+)</name>
        <dbReference type="ChEBI" id="CHEBI:18420"/>
    </cofactor>
    <text evidence="10">Binds 1 Mg(2+) ion per subunit. May bind a second metal ion at a regulatory site, or after substrate binding.</text>
</comment>
<dbReference type="Proteomes" id="UP000516117">
    <property type="component" value="Chromosome"/>
</dbReference>
<evidence type="ECO:0000256" key="8">
    <source>
        <dbReference type="ARBA" id="ARBA00022801"/>
    </source>
</evidence>
<dbReference type="AlphaFoldDB" id="A0A7H0H9T2"/>
<dbReference type="CDD" id="cd09278">
    <property type="entry name" value="RNase_HI_prokaryote_like"/>
    <property type="match status" value="1"/>
</dbReference>
<keyword evidence="5 10" id="KW-0540">Nuclease</keyword>
<evidence type="ECO:0000256" key="5">
    <source>
        <dbReference type="ARBA" id="ARBA00022722"/>
    </source>
</evidence>
<evidence type="ECO:0000256" key="1">
    <source>
        <dbReference type="ARBA" id="ARBA00000077"/>
    </source>
</evidence>
<dbReference type="GO" id="GO:0003676">
    <property type="term" value="F:nucleic acid binding"/>
    <property type="evidence" value="ECO:0007669"/>
    <property type="project" value="InterPro"/>
</dbReference>
<proteinExistence type="inferred from homology"/>
<dbReference type="PANTHER" id="PTHR10642:SF26">
    <property type="entry name" value="RIBONUCLEASE H1"/>
    <property type="match status" value="1"/>
</dbReference>
<dbReference type="HAMAP" id="MF_00042">
    <property type="entry name" value="RNase_H"/>
    <property type="match status" value="1"/>
</dbReference>
<dbReference type="InterPro" id="IPR012337">
    <property type="entry name" value="RNaseH-like_sf"/>
</dbReference>
<evidence type="ECO:0000256" key="10">
    <source>
        <dbReference type="HAMAP-Rule" id="MF_00042"/>
    </source>
</evidence>
<evidence type="ECO:0000256" key="4">
    <source>
        <dbReference type="ARBA" id="ARBA00012180"/>
    </source>
</evidence>
<dbReference type="KEGG" id="tdf:H9L22_08735"/>
<feature type="region of interest" description="Disordered" evidence="11">
    <location>
        <begin position="139"/>
        <end position="158"/>
    </location>
</feature>
<evidence type="ECO:0000256" key="2">
    <source>
        <dbReference type="ARBA" id="ARBA00005300"/>
    </source>
</evidence>
<protein>
    <recommendedName>
        <fullName evidence="4 10">Ribonuclease H</fullName>
        <shortName evidence="10">RNase H</shortName>
        <ecNumber evidence="4 10">3.1.26.4</ecNumber>
    </recommendedName>
</protein>
<feature type="binding site" evidence="10">
    <location>
        <position position="65"/>
    </location>
    <ligand>
        <name>Mg(2+)</name>
        <dbReference type="ChEBI" id="CHEBI:18420"/>
        <label>1</label>
    </ligand>
</feature>
<feature type="binding site" evidence="10">
    <location>
        <position position="7"/>
    </location>
    <ligand>
        <name>Mg(2+)</name>
        <dbReference type="ChEBI" id="CHEBI:18420"/>
        <label>2</label>
    </ligand>
</feature>
<dbReference type="InterPro" id="IPR036397">
    <property type="entry name" value="RNaseH_sf"/>
</dbReference>
<dbReference type="PROSITE" id="PS50879">
    <property type="entry name" value="RNASE_H_1"/>
    <property type="match status" value="1"/>
</dbReference>
<keyword evidence="14" id="KW-1185">Reference proteome</keyword>
<dbReference type="InterPro" id="IPR002156">
    <property type="entry name" value="RNaseH_domain"/>
</dbReference>
<evidence type="ECO:0000256" key="7">
    <source>
        <dbReference type="ARBA" id="ARBA00022759"/>
    </source>
</evidence>
<keyword evidence="9 10" id="KW-0460">Magnesium</keyword>
<keyword evidence="6 10" id="KW-0479">Metal-binding</keyword>
<evidence type="ECO:0000256" key="11">
    <source>
        <dbReference type="SAM" id="MobiDB-lite"/>
    </source>
</evidence>
<dbReference type="EMBL" id="CP060789">
    <property type="protein sequence ID" value="QNP57298.1"/>
    <property type="molecule type" value="Genomic_DNA"/>
</dbReference>
<sequence length="282" mass="30130">MIIAAADGSSLSNPGPAGWAWYISDDVWAAGGWERGTNNMGELMAVLDLLRSTAHVDEPMKVLCDSQYVINSLTKWMPGWKRKGWRKGDGKPVLNVELMKELDAELAGRDVTFEWVKGHAGHPMNEAADERARAAATAFQQGRKPDCGPGYPDASRPEARSDFAVGQVEEQPDLFSLTADAAPEPQPVPGTAAPRAKASVVRAVAALSTDRASVRIHDDLLVVNGGAESAALAWADGARIGLRSVDAVGDEACLARVTVDDRPAALLFQRVPGAWALRFVAH</sequence>
<evidence type="ECO:0000313" key="14">
    <source>
        <dbReference type="Proteomes" id="UP000516117"/>
    </source>
</evidence>
<dbReference type="GO" id="GO:0005737">
    <property type="term" value="C:cytoplasm"/>
    <property type="evidence" value="ECO:0007669"/>
    <property type="project" value="UniProtKB-SubCell"/>
</dbReference>
<comment type="function">
    <text evidence="10">Endonuclease that specifically degrades the RNA of RNA-DNA hybrids.</text>
</comment>
<dbReference type="GO" id="GO:0043137">
    <property type="term" value="P:DNA replication, removal of RNA primer"/>
    <property type="evidence" value="ECO:0007669"/>
    <property type="project" value="TreeGrafter"/>
</dbReference>
<dbReference type="EC" id="3.1.26.4" evidence="4 10"/>
<comment type="subunit">
    <text evidence="3 10">Monomer.</text>
</comment>